<feature type="domain" description="GAF" evidence="2">
    <location>
        <begin position="278"/>
        <end position="367"/>
    </location>
</feature>
<feature type="compositionally biased region" description="Low complexity" evidence="1">
    <location>
        <begin position="434"/>
        <end position="444"/>
    </location>
</feature>
<proteinExistence type="predicted"/>
<dbReference type="PANTHER" id="PTHR43102">
    <property type="entry name" value="SLR1143 PROTEIN"/>
    <property type="match status" value="1"/>
</dbReference>
<feature type="region of interest" description="Disordered" evidence="1">
    <location>
        <begin position="168"/>
        <end position="190"/>
    </location>
</feature>
<dbReference type="InParanoid" id="A0A1Y2E675"/>
<feature type="compositionally biased region" description="Basic residues" evidence="1">
    <location>
        <begin position="445"/>
        <end position="454"/>
    </location>
</feature>
<dbReference type="Pfam" id="PF01590">
    <property type="entry name" value="GAF"/>
    <property type="match status" value="1"/>
</dbReference>
<dbReference type="AlphaFoldDB" id="A0A1Y2E675"/>
<evidence type="ECO:0000313" key="4">
    <source>
        <dbReference type="Proteomes" id="UP000193467"/>
    </source>
</evidence>
<feature type="compositionally biased region" description="Low complexity" evidence="1">
    <location>
        <begin position="179"/>
        <end position="190"/>
    </location>
</feature>
<dbReference type="EMBL" id="MCGR01000062">
    <property type="protein sequence ID" value="ORY66786.1"/>
    <property type="molecule type" value="Genomic_DNA"/>
</dbReference>
<dbReference type="Gene3D" id="3.30.450.40">
    <property type="match status" value="1"/>
</dbReference>
<evidence type="ECO:0000256" key="1">
    <source>
        <dbReference type="SAM" id="MobiDB-lite"/>
    </source>
</evidence>
<dbReference type="InterPro" id="IPR003018">
    <property type="entry name" value="GAF"/>
</dbReference>
<gene>
    <name evidence="3" type="ORF">BCR35DRAFT_270103</name>
</gene>
<dbReference type="Proteomes" id="UP000193467">
    <property type="component" value="Unassembled WGS sequence"/>
</dbReference>
<dbReference type="STRING" id="106004.A0A1Y2E675"/>
<feature type="compositionally biased region" description="Low complexity" evidence="1">
    <location>
        <begin position="461"/>
        <end position="471"/>
    </location>
</feature>
<dbReference type="SUPFAM" id="SSF55781">
    <property type="entry name" value="GAF domain-like"/>
    <property type="match status" value="2"/>
</dbReference>
<keyword evidence="4" id="KW-1185">Reference proteome</keyword>
<accession>A0A1Y2E675</accession>
<protein>
    <recommendedName>
        <fullName evidence="2">GAF domain-containing protein</fullName>
    </recommendedName>
</protein>
<dbReference type="PANTHER" id="PTHR43102:SF2">
    <property type="entry name" value="GAF DOMAIN-CONTAINING PROTEIN"/>
    <property type="match status" value="1"/>
</dbReference>
<feature type="region of interest" description="Disordered" evidence="1">
    <location>
        <begin position="391"/>
        <end position="494"/>
    </location>
</feature>
<dbReference type="InterPro" id="IPR029016">
    <property type="entry name" value="GAF-like_dom_sf"/>
</dbReference>
<dbReference type="OrthoDB" id="21225at2759"/>
<reference evidence="3 4" key="1">
    <citation type="submission" date="2016-07" db="EMBL/GenBank/DDBJ databases">
        <title>Pervasive Adenine N6-methylation of Active Genes in Fungi.</title>
        <authorList>
            <consortium name="DOE Joint Genome Institute"/>
            <person name="Mondo S.J."/>
            <person name="Dannebaum R.O."/>
            <person name="Kuo R.C."/>
            <person name="Labutti K."/>
            <person name="Haridas S."/>
            <person name="Kuo A."/>
            <person name="Salamov A."/>
            <person name="Ahrendt S.R."/>
            <person name="Lipzen A."/>
            <person name="Sullivan W."/>
            <person name="Andreopoulos W.B."/>
            <person name="Clum A."/>
            <person name="Lindquist E."/>
            <person name="Daum C."/>
            <person name="Ramamoorthy G.K."/>
            <person name="Gryganskyi A."/>
            <person name="Culley D."/>
            <person name="Magnuson J.K."/>
            <person name="James T.Y."/>
            <person name="O'Malley M.A."/>
            <person name="Stajich J.E."/>
            <person name="Spatafora J.W."/>
            <person name="Visel A."/>
            <person name="Grigoriev I.V."/>
        </authorList>
    </citation>
    <scope>NUCLEOTIDE SEQUENCE [LARGE SCALE GENOMIC DNA]</scope>
    <source>
        <strain evidence="3 4">62-1032</strain>
    </source>
</reference>
<comment type="caution">
    <text evidence="3">The sequence shown here is derived from an EMBL/GenBank/DDBJ whole genome shotgun (WGS) entry which is preliminary data.</text>
</comment>
<evidence type="ECO:0000313" key="3">
    <source>
        <dbReference type="EMBL" id="ORY66786.1"/>
    </source>
</evidence>
<name>A0A1Y2E675_9BASI</name>
<sequence length="660" mass="71381">MLSAFGLKSSSRSNSKGVPAHVQAVSNAAVIADIQQRERVANSARIKAAAEQLREQGRKVMRAVKKKISSKSPKEEHPSTWDEYVKRYINAEIDVEDPPLPPARPADMPADQATAFEQRCFMPPKPYNEIERQAMVNKLDLLGTKRLAAKSSEATLAIKLPAKAEGALSSPMYANPSNSSAHSHASSRESLLLRRDSLAETASLAPSTRTQQTVHSIHAEAVESIKDNVVFKAIISKCKDIFDSKVSMLTVLDDEQQLFLCTGGMELGDSLPRSVTFCAHAIMDDENQGMVVLDAKEDWRFANGVPATHLGARFYAGVPLLAPNFGNPDAPAIPIGTLCVADDRPREGFTPEQRMVLFDLAAQASKEVENWCNARMEGKLNRLEDVFHATSLGPESNGFKSSITDLDTPPMTPPANFNDSESRSKMALAPPAPNAALPATPPHSVHQHHQSRSSHSREGSFSDASIASSSRRGSDTPSAQGSSLRPGRRPSTATGLSLAMTSEAPVTAVPKDLQRVFDQATKMLAKALGVSLVYLVALDLLPSSSSSSPTLRVLAAHGLSNPAPSFDPALHLKALRAPEGGLLYRNPRYSPEGEGLGFASGMLIPILEVRRVGYCLCAYTKEAERQFEQKDLALMVKFAEQLETYVTKLGRTNSQVSLRA</sequence>
<feature type="region of interest" description="Disordered" evidence="1">
    <location>
        <begin position="1"/>
        <end position="20"/>
    </location>
</feature>
<evidence type="ECO:0000259" key="2">
    <source>
        <dbReference type="Pfam" id="PF01590"/>
    </source>
</evidence>
<organism evidence="3 4">
    <name type="scientific">Leucosporidium creatinivorum</name>
    <dbReference type="NCBI Taxonomy" id="106004"/>
    <lineage>
        <taxon>Eukaryota</taxon>
        <taxon>Fungi</taxon>
        <taxon>Dikarya</taxon>
        <taxon>Basidiomycota</taxon>
        <taxon>Pucciniomycotina</taxon>
        <taxon>Microbotryomycetes</taxon>
        <taxon>Leucosporidiales</taxon>
        <taxon>Leucosporidium</taxon>
    </lineage>
</organism>